<accession>A0A7Y9ZDV7</accession>
<dbReference type="InterPro" id="IPR000863">
    <property type="entry name" value="Sulfotransferase_dom"/>
</dbReference>
<dbReference type="Gene3D" id="3.40.50.300">
    <property type="entry name" value="P-loop containing nucleotide triphosphate hydrolases"/>
    <property type="match status" value="1"/>
</dbReference>
<dbReference type="InterPro" id="IPR027417">
    <property type="entry name" value="P-loop_NTPase"/>
</dbReference>
<gene>
    <name evidence="5" type="ORF">BJ993_000719</name>
</gene>
<dbReference type="Pfam" id="PF00685">
    <property type="entry name" value="Sulfotransfer_1"/>
    <property type="match status" value="1"/>
</dbReference>
<evidence type="ECO:0000256" key="1">
    <source>
        <dbReference type="ARBA" id="ARBA00022679"/>
    </source>
</evidence>
<sequence length="261" mass="28035">MTRHLLVIGGQRCGTTYLAGLLDAHPDITMARPARPEPKVFLDDAILGAGLDGYRRTFFAHAAGEAVLGEKSTSYIEHPSAIGRAQALLGTPVVVAQLRDPVARAVSNYRFTHGFGLEERTLEQALSDNLEGSRPWDPTLTSVSPYAYLERGRYVDHLAPWLEAFPDSSHVCFLEEVTDADLGAAALAAVYDAVGVDPASAPPPPDGPVNASSGDEPDLPADLVTALRDHFVDSDLALSRLLHRDLPWATRTTTGTTTEAR</sequence>
<dbReference type="AlphaFoldDB" id="A0A7Y9ZDV7"/>
<evidence type="ECO:0000256" key="3">
    <source>
        <dbReference type="SAM" id="MobiDB-lite"/>
    </source>
</evidence>
<dbReference type="RefSeq" id="WP_179647768.1">
    <property type="nucleotide sequence ID" value="NZ_JACBZM010000001.1"/>
</dbReference>
<dbReference type="SUPFAM" id="SSF52540">
    <property type="entry name" value="P-loop containing nucleoside triphosphate hydrolases"/>
    <property type="match status" value="1"/>
</dbReference>
<evidence type="ECO:0000259" key="4">
    <source>
        <dbReference type="Pfam" id="PF00685"/>
    </source>
</evidence>
<evidence type="ECO:0000313" key="5">
    <source>
        <dbReference type="EMBL" id="NYI43639.1"/>
    </source>
</evidence>
<feature type="domain" description="Sulfotransferase" evidence="4">
    <location>
        <begin position="3"/>
        <end position="168"/>
    </location>
</feature>
<organism evidence="5 6">
    <name type="scientific">Nocardioides aromaticivorans</name>
    <dbReference type="NCBI Taxonomy" id="200618"/>
    <lineage>
        <taxon>Bacteria</taxon>
        <taxon>Bacillati</taxon>
        <taxon>Actinomycetota</taxon>
        <taxon>Actinomycetes</taxon>
        <taxon>Propionibacteriales</taxon>
        <taxon>Nocardioidaceae</taxon>
        <taxon>Nocardioides</taxon>
    </lineage>
</organism>
<dbReference type="PANTHER" id="PTHR10605">
    <property type="entry name" value="HEPARAN SULFATE SULFOTRANSFERASE"/>
    <property type="match status" value="1"/>
</dbReference>
<name>A0A7Y9ZDV7_9ACTN</name>
<protein>
    <recommendedName>
        <fullName evidence="4">Sulfotransferase domain-containing protein</fullName>
    </recommendedName>
</protein>
<comment type="caution">
    <text evidence="5">The sequence shown here is derived from an EMBL/GenBank/DDBJ whole genome shotgun (WGS) entry which is preliminary data.</text>
</comment>
<keyword evidence="1" id="KW-0808">Transferase</keyword>
<keyword evidence="2" id="KW-0325">Glycoprotein</keyword>
<dbReference type="InterPro" id="IPR037359">
    <property type="entry name" value="NST/OST"/>
</dbReference>
<evidence type="ECO:0000313" key="6">
    <source>
        <dbReference type="Proteomes" id="UP000562045"/>
    </source>
</evidence>
<dbReference type="Proteomes" id="UP000562045">
    <property type="component" value="Unassembled WGS sequence"/>
</dbReference>
<reference evidence="5 6" key="1">
    <citation type="submission" date="2020-07" db="EMBL/GenBank/DDBJ databases">
        <title>Sequencing the genomes of 1000 actinobacteria strains.</title>
        <authorList>
            <person name="Klenk H.-P."/>
        </authorList>
    </citation>
    <scope>NUCLEOTIDE SEQUENCE [LARGE SCALE GENOMIC DNA]</scope>
    <source>
        <strain evidence="5 6">DSM 15131</strain>
    </source>
</reference>
<dbReference type="PANTHER" id="PTHR10605:SF56">
    <property type="entry name" value="BIFUNCTIONAL HEPARAN SULFATE N-DEACETYLASE_N-SULFOTRANSFERASE"/>
    <property type="match status" value="1"/>
</dbReference>
<dbReference type="EMBL" id="JACBZM010000001">
    <property type="protein sequence ID" value="NYI43639.1"/>
    <property type="molecule type" value="Genomic_DNA"/>
</dbReference>
<proteinExistence type="predicted"/>
<evidence type="ECO:0000256" key="2">
    <source>
        <dbReference type="ARBA" id="ARBA00023180"/>
    </source>
</evidence>
<feature type="region of interest" description="Disordered" evidence="3">
    <location>
        <begin position="197"/>
        <end position="219"/>
    </location>
</feature>
<dbReference type="GO" id="GO:0008146">
    <property type="term" value="F:sulfotransferase activity"/>
    <property type="evidence" value="ECO:0007669"/>
    <property type="project" value="InterPro"/>
</dbReference>